<reference evidence="3" key="1">
    <citation type="submission" date="2016-10" db="EMBL/GenBank/DDBJ databases">
        <authorList>
            <person name="Varghese N."/>
            <person name="Submissions S."/>
        </authorList>
    </citation>
    <scope>NUCLEOTIDE SEQUENCE [LARGE SCALE GENOMIC DNA]</scope>
    <source>
        <strain evidence="3">DSM 123</strain>
    </source>
</reference>
<accession>A0A1H8TPN5</accession>
<dbReference type="OrthoDB" id="7169664at2"/>
<dbReference type="Pfam" id="PF09898">
    <property type="entry name" value="DUF2125"/>
    <property type="match status" value="1"/>
</dbReference>
<gene>
    <name evidence="2" type="ORF">SAMN05444123_10659</name>
</gene>
<keyword evidence="1" id="KW-1133">Transmembrane helix</keyword>
<dbReference type="AlphaFoldDB" id="A0A1H8TPN5"/>
<evidence type="ECO:0008006" key="4">
    <source>
        <dbReference type="Google" id="ProtNLM"/>
    </source>
</evidence>
<evidence type="ECO:0000256" key="1">
    <source>
        <dbReference type="SAM" id="Phobius"/>
    </source>
</evidence>
<organism evidence="2 3">
    <name type="scientific">Rhodopseudomonas pseudopalustris</name>
    <dbReference type="NCBI Taxonomy" id="1513892"/>
    <lineage>
        <taxon>Bacteria</taxon>
        <taxon>Pseudomonadati</taxon>
        <taxon>Pseudomonadota</taxon>
        <taxon>Alphaproteobacteria</taxon>
        <taxon>Hyphomicrobiales</taxon>
        <taxon>Nitrobacteraceae</taxon>
        <taxon>Rhodopseudomonas</taxon>
    </lineage>
</organism>
<keyword evidence="1" id="KW-0812">Transmembrane</keyword>
<dbReference type="EMBL" id="FODT01000006">
    <property type="protein sequence ID" value="SEO93010.1"/>
    <property type="molecule type" value="Genomic_DNA"/>
</dbReference>
<keyword evidence="1" id="KW-0472">Membrane</keyword>
<evidence type="ECO:0000313" key="2">
    <source>
        <dbReference type="EMBL" id="SEO93010.1"/>
    </source>
</evidence>
<feature type="transmembrane region" description="Helical" evidence="1">
    <location>
        <begin position="12"/>
        <end position="35"/>
    </location>
</feature>
<protein>
    <recommendedName>
        <fullName evidence="4">DUF2125 domain-containing protein</fullName>
    </recommendedName>
</protein>
<dbReference type="Proteomes" id="UP000199615">
    <property type="component" value="Unassembled WGS sequence"/>
</dbReference>
<evidence type="ECO:0000313" key="3">
    <source>
        <dbReference type="Proteomes" id="UP000199615"/>
    </source>
</evidence>
<dbReference type="RefSeq" id="WP_092684314.1">
    <property type="nucleotide sequence ID" value="NZ_FODT01000006.1"/>
</dbReference>
<name>A0A1H8TPN5_9BRAD</name>
<keyword evidence="3" id="KW-1185">Reference proteome</keyword>
<dbReference type="InterPro" id="IPR018666">
    <property type="entry name" value="DUF2125"/>
</dbReference>
<sequence>MTDLTLPYRRRLWPLLLMPTLLLVAAIGWTGFWFFSAAQVDRIVDAWRAREAAAGRVFDCGDRSVAGYPFRLEVRCANARVELTSQTAGQAASQTPVTAKLGEILVVSQIYDPRLLIAEFKGPATFADRGQPRSMLLNWTAARSSVVGLPGPPQRIALVFDAPALDRISGATQLPLARARHAEMHARQIEGPAPDQPQIETDLKLEGASVQDVHPLLADPFDAHLRLLLSGLKDFRAKPWPERFRDIQAAGGRIDFKEARIQQGEMIATATGSLGLTPAGNVDGELQMVVAGLDKVIPKLGIDKMLEQGVPQSTLDRVAPGVRAGDVANVLGALDRAIPGLGKVVRQNANVGVAAGINALGQEAVLEGRPARAFPLRFIDGAVMLGPLKIAQTKPLF</sequence>
<proteinExistence type="predicted"/>